<proteinExistence type="predicted"/>
<feature type="transmembrane region" description="Helical" evidence="1">
    <location>
        <begin position="126"/>
        <end position="148"/>
    </location>
</feature>
<reference evidence="2 3" key="2">
    <citation type="submission" date="2018-11" db="EMBL/GenBank/DDBJ databases">
        <authorList>
            <consortium name="Pathogen Informatics"/>
        </authorList>
    </citation>
    <scope>NUCLEOTIDE SEQUENCE [LARGE SCALE GENOMIC DNA]</scope>
</reference>
<sequence length="187" mass="20537">MDTLLRTRYIFLSHPDLGPATAELLLQPVTVLVIAVLSPSDRNGIGLTAEFASQLKAEVKSEYRRFKFRLQSVTRFTNPDSKAALASFATLFGLHILSIPFTIYYRKLPLVHCVMPPHCQFSVMGNFQFSALGVVGTAASVCAAVSFYKIHPLAGWLAAPLTILAAYSTALMLAITFDKENRPKNSD</sequence>
<feature type="transmembrane region" description="Helical" evidence="1">
    <location>
        <begin position="154"/>
        <end position="177"/>
    </location>
</feature>
<organism evidence="4">
    <name type="scientific">Soboliphyme baturini</name>
    <dbReference type="NCBI Taxonomy" id="241478"/>
    <lineage>
        <taxon>Eukaryota</taxon>
        <taxon>Metazoa</taxon>
        <taxon>Ecdysozoa</taxon>
        <taxon>Nematoda</taxon>
        <taxon>Enoplea</taxon>
        <taxon>Dorylaimia</taxon>
        <taxon>Dioctophymatida</taxon>
        <taxon>Dioctophymatoidea</taxon>
        <taxon>Soboliphymatidae</taxon>
        <taxon>Soboliphyme</taxon>
    </lineage>
</organism>
<keyword evidence="1" id="KW-0812">Transmembrane</keyword>
<keyword evidence="3" id="KW-1185">Reference proteome</keyword>
<keyword evidence="1" id="KW-1133">Transmembrane helix</keyword>
<dbReference type="WBParaSite" id="SBAD_0000943101-mRNA-1">
    <property type="protein sequence ID" value="SBAD_0000943101-mRNA-1"/>
    <property type="gene ID" value="SBAD_0000943101"/>
</dbReference>
<dbReference type="EMBL" id="UZAM01012327">
    <property type="protein sequence ID" value="VDP21235.1"/>
    <property type="molecule type" value="Genomic_DNA"/>
</dbReference>
<evidence type="ECO:0000256" key="1">
    <source>
        <dbReference type="SAM" id="Phobius"/>
    </source>
</evidence>
<dbReference type="AlphaFoldDB" id="A0A183IZQ4"/>
<protein>
    <submittedName>
        <fullName evidence="4">Transmembrane protein</fullName>
    </submittedName>
</protein>
<evidence type="ECO:0000313" key="4">
    <source>
        <dbReference type="WBParaSite" id="SBAD_0000943101-mRNA-1"/>
    </source>
</evidence>
<reference evidence="4" key="1">
    <citation type="submission" date="2016-06" db="UniProtKB">
        <authorList>
            <consortium name="WormBaseParasite"/>
        </authorList>
    </citation>
    <scope>IDENTIFICATION</scope>
</reference>
<accession>A0A183IZQ4</accession>
<evidence type="ECO:0000313" key="2">
    <source>
        <dbReference type="EMBL" id="VDP21235.1"/>
    </source>
</evidence>
<gene>
    <name evidence="2" type="ORF">SBAD_LOCUS9104</name>
</gene>
<dbReference type="Proteomes" id="UP000270296">
    <property type="component" value="Unassembled WGS sequence"/>
</dbReference>
<keyword evidence="1" id="KW-0472">Membrane</keyword>
<feature type="transmembrane region" description="Helical" evidence="1">
    <location>
        <begin position="83"/>
        <end position="105"/>
    </location>
</feature>
<evidence type="ECO:0000313" key="3">
    <source>
        <dbReference type="Proteomes" id="UP000270296"/>
    </source>
</evidence>
<name>A0A183IZQ4_9BILA</name>